<feature type="compositionally biased region" description="Basic and acidic residues" evidence="1">
    <location>
        <begin position="12"/>
        <end position="28"/>
    </location>
</feature>
<name>A0A9X2B448_9BACL</name>
<evidence type="ECO:0000313" key="3">
    <source>
        <dbReference type="Proteomes" id="UP001139347"/>
    </source>
</evidence>
<dbReference type="RefSeq" id="WP_244728386.1">
    <property type="nucleotide sequence ID" value="NZ_JALIRP010000009.1"/>
</dbReference>
<keyword evidence="3" id="KW-1185">Reference proteome</keyword>
<reference evidence="2" key="1">
    <citation type="submission" date="2022-04" db="EMBL/GenBank/DDBJ databases">
        <title>Paenibacillus mangrovi sp. nov., a novel endophytic bacterium isolated from bark of Kandelia candel.</title>
        <authorList>
            <person name="Tuo L."/>
        </authorList>
    </citation>
    <scope>NUCLEOTIDE SEQUENCE</scope>
    <source>
        <strain evidence="2">KQZ6P-2</strain>
    </source>
</reference>
<proteinExistence type="predicted"/>
<evidence type="ECO:0000256" key="1">
    <source>
        <dbReference type="SAM" id="MobiDB-lite"/>
    </source>
</evidence>
<sequence length="51" mass="5760">MTIIDKLATSLGRKDEGPNQELAKDIANRDDRGAVQELVDNLYQLRMPYPS</sequence>
<organism evidence="2 3">
    <name type="scientific">Paenibacillus mangrovi</name>
    <dbReference type="NCBI Taxonomy" id="2931978"/>
    <lineage>
        <taxon>Bacteria</taxon>
        <taxon>Bacillati</taxon>
        <taxon>Bacillota</taxon>
        <taxon>Bacilli</taxon>
        <taxon>Bacillales</taxon>
        <taxon>Paenibacillaceae</taxon>
        <taxon>Paenibacillus</taxon>
    </lineage>
</organism>
<gene>
    <name evidence="2" type="ORF">MUG84_20600</name>
</gene>
<accession>A0A9X2B448</accession>
<dbReference type="AlphaFoldDB" id="A0A9X2B448"/>
<comment type="caution">
    <text evidence="2">The sequence shown here is derived from an EMBL/GenBank/DDBJ whole genome shotgun (WGS) entry which is preliminary data.</text>
</comment>
<dbReference type="Proteomes" id="UP001139347">
    <property type="component" value="Unassembled WGS sequence"/>
</dbReference>
<feature type="region of interest" description="Disordered" evidence="1">
    <location>
        <begin position="1"/>
        <end position="28"/>
    </location>
</feature>
<protein>
    <submittedName>
        <fullName evidence="2">Uncharacterized protein</fullName>
    </submittedName>
</protein>
<evidence type="ECO:0000313" key="2">
    <source>
        <dbReference type="EMBL" id="MCJ8014116.1"/>
    </source>
</evidence>
<dbReference type="EMBL" id="JALIRP010000009">
    <property type="protein sequence ID" value="MCJ8014116.1"/>
    <property type="molecule type" value="Genomic_DNA"/>
</dbReference>